<dbReference type="Gene3D" id="3.30.70.1230">
    <property type="entry name" value="Nucleotide cyclase"/>
    <property type="match status" value="1"/>
</dbReference>
<gene>
    <name evidence="4" type="ORF">E6H03_10835</name>
</gene>
<dbReference type="PROSITE" id="PS50125">
    <property type="entry name" value="GUANYLATE_CYCLASE_2"/>
    <property type="match status" value="1"/>
</dbReference>
<sequence length="251" mass="26268">MVTCPRCGRANPSDARFCMACGARLSQACGTCGTENPLGAGYCLTCGTSLAGAETTERRLVSVVFADIVGSTSLASRMDPEPMRGILGEFSSAMREEASRHGGTVEKFVGDAIMAVFGLPQAHEDDPQRAVRAAVAMQRRMAALRTKIGEVHIRIGVSTGEVIADPTAAPVGESMVTGETVNFAARLQQARWRPPRRGTSPTGLAGRSSASSTAPRSNASAPPCWGAPTKCRCSSRCTGTPSKTASTTWSR</sequence>
<organism evidence="4 5">
    <name type="scientific">Candidatus Segetimicrobium genomatis</name>
    <dbReference type="NCBI Taxonomy" id="2569760"/>
    <lineage>
        <taxon>Bacteria</taxon>
        <taxon>Bacillati</taxon>
        <taxon>Candidatus Sysuimicrobiota</taxon>
        <taxon>Candidatus Sysuimicrobiia</taxon>
        <taxon>Candidatus Sysuimicrobiales</taxon>
        <taxon>Candidatus Segetimicrobiaceae</taxon>
        <taxon>Candidatus Segetimicrobium</taxon>
    </lineage>
</organism>
<dbReference type="InterPro" id="IPR001054">
    <property type="entry name" value="A/G_cyclase"/>
</dbReference>
<dbReference type="CDD" id="cd07302">
    <property type="entry name" value="CHD"/>
    <property type="match status" value="1"/>
</dbReference>
<evidence type="ECO:0000313" key="4">
    <source>
        <dbReference type="EMBL" id="TMI79135.1"/>
    </source>
</evidence>
<dbReference type="Proteomes" id="UP000318093">
    <property type="component" value="Unassembled WGS sequence"/>
</dbReference>
<dbReference type="InterPro" id="IPR029787">
    <property type="entry name" value="Nucleotide_cyclase"/>
</dbReference>
<dbReference type="GO" id="GO:0009190">
    <property type="term" value="P:cyclic nucleotide biosynthetic process"/>
    <property type="evidence" value="ECO:0007669"/>
    <property type="project" value="InterPro"/>
</dbReference>
<dbReference type="GO" id="GO:0035556">
    <property type="term" value="P:intracellular signal transduction"/>
    <property type="evidence" value="ECO:0007669"/>
    <property type="project" value="InterPro"/>
</dbReference>
<evidence type="ECO:0000256" key="2">
    <source>
        <dbReference type="SAM" id="MobiDB-lite"/>
    </source>
</evidence>
<dbReference type="InterPro" id="IPR025874">
    <property type="entry name" value="DZR"/>
</dbReference>
<reference evidence="4 5" key="1">
    <citation type="journal article" date="2019" name="Nat. Microbiol.">
        <title>Mediterranean grassland soil C-N compound turnover is dependent on rainfall and depth, and is mediated by genomically divergent microorganisms.</title>
        <authorList>
            <person name="Diamond S."/>
            <person name="Andeer P.F."/>
            <person name="Li Z."/>
            <person name="Crits-Christoph A."/>
            <person name="Burstein D."/>
            <person name="Anantharaman K."/>
            <person name="Lane K.R."/>
            <person name="Thomas B.C."/>
            <person name="Pan C."/>
            <person name="Northen T.R."/>
            <person name="Banfield J.F."/>
        </authorList>
    </citation>
    <scope>NUCLEOTIDE SEQUENCE [LARGE SCALE GENOMIC DNA]</scope>
    <source>
        <strain evidence="4">NP_6</strain>
    </source>
</reference>
<feature type="domain" description="Guanylate cyclase" evidence="3">
    <location>
        <begin position="62"/>
        <end position="188"/>
    </location>
</feature>
<dbReference type="Pfam" id="PF12773">
    <property type="entry name" value="DZR"/>
    <property type="match status" value="1"/>
</dbReference>
<dbReference type="InterPro" id="IPR050697">
    <property type="entry name" value="Adenylyl/Guanylyl_Cyclase_3/4"/>
</dbReference>
<protein>
    <submittedName>
        <fullName evidence="4">Zinc-ribbon domain-containing protein</fullName>
    </submittedName>
</protein>
<proteinExistence type="inferred from homology"/>
<dbReference type="Pfam" id="PF00211">
    <property type="entry name" value="Guanylate_cyc"/>
    <property type="match status" value="1"/>
</dbReference>
<feature type="region of interest" description="Disordered" evidence="2">
    <location>
        <begin position="190"/>
        <end position="226"/>
    </location>
</feature>
<evidence type="ECO:0000256" key="1">
    <source>
        <dbReference type="ARBA" id="ARBA00005381"/>
    </source>
</evidence>
<dbReference type="EMBL" id="VBAN01000353">
    <property type="protein sequence ID" value="TMI79135.1"/>
    <property type="molecule type" value="Genomic_DNA"/>
</dbReference>
<accession>A0A537J6K2</accession>
<dbReference type="AlphaFoldDB" id="A0A537J6K2"/>
<dbReference type="PANTHER" id="PTHR43081:SF1">
    <property type="entry name" value="ADENYLATE CYCLASE, TERMINAL-DIFFERENTIATION SPECIFIC"/>
    <property type="match status" value="1"/>
</dbReference>
<dbReference type="SUPFAM" id="SSF55073">
    <property type="entry name" value="Nucleotide cyclase"/>
    <property type="match status" value="1"/>
</dbReference>
<dbReference type="PANTHER" id="PTHR43081">
    <property type="entry name" value="ADENYLATE CYCLASE, TERMINAL-DIFFERENTIATION SPECIFIC-RELATED"/>
    <property type="match status" value="1"/>
</dbReference>
<evidence type="ECO:0000313" key="5">
    <source>
        <dbReference type="Proteomes" id="UP000318093"/>
    </source>
</evidence>
<name>A0A537J6K2_9BACT</name>
<dbReference type="GO" id="GO:0004016">
    <property type="term" value="F:adenylate cyclase activity"/>
    <property type="evidence" value="ECO:0007669"/>
    <property type="project" value="UniProtKB-ARBA"/>
</dbReference>
<feature type="compositionally biased region" description="Polar residues" evidence="2">
    <location>
        <begin position="208"/>
        <end position="220"/>
    </location>
</feature>
<comment type="similarity">
    <text evidence="1">Belongs to the adenylyl cyclase class-3 family.</text>
</comment>
<evidence type="ECO:0000259" key="3">
    <source>
        <dbReference type="PROSITE" id="PS50125"/>
    </source>
</evidence>
<comment type="caution">
    <text evidence="4">The sequence shown here is derived from an EMBL/GenBank/DDBJ whole genome shotgun (WGS) entry which is preliminary data.</text>
</comment>
<dbReference type="SMART" id="SM00044">
    <property type="entry name" value="CYCc"/>
    <property type="match status" value="1"/>
</dbReference>